<dbReference type="RefSeq" id="WP_188584712.1">
    <property type="nucleotide sequence ID" value="NZ_BMGC01000001.1"/>
</dbReference>
<keyword evidence="3" id="KW-1185">Reference proteome</keyword>
<reference evidence="2" key="1">
    <citation type="journal article" date="2014" name="Int. J. Syst. Evol. Microbiol.">
        <title>Complete genome sequence of Corynebacterium casei LMG S-19264T (=DSM 44701T), isolated from a smear-ripened cheese.</title>
        <authorList>
            <consortium name="US DOE Joint Genome Institute (JGI-PGF)"/>
            <person name="Walter F."/>
            <person name="Albersmeier A."/>
            <person name="Kalinowski J."/>
            <person name="Ruckert C."/>
        </authorList>
    </citation>
    <scope>NUCLEOTIDE SEQUENCE</scope>
    <source>
        <strain evidence="2">CGMCC 1.12827</strain>
    </source>
</reference>
<sequence length="188" mass="19569">MAAKPRLLTDSRDMVWSLVPLIIICAIIAVVSGNCSVGLSGTAKDDKTPAYDVSAALHADATSMSFPIRLPATPAGWKPNSGSSDAMDDGRVSNSGYLTADGIYIQLSQTSASEESLVTYLGGTGVIGDGVTQAGGTQWVRYSADDNKSIWISNLGDVRIGLYGKASESDFRTLAQAVLAAKPLPARA</sequence>
<evidence type="ECO:0000313" key="2">
    <source>
        <dbReference type="EMBL" id="GGB17675.1"/>
    </source>
</evidence>
<evidence type="ECO:0000313" key="3">
    <source>
        <dbReference type="Proteomes" id="UP000621454"/>
    </source>
</evidence>
<comment type="caution">
    <text evidence="2">The sequence shown here is derived from an EMBL/GenBank/DDBJ whole genome shotgun (WGS) entry which is preliminary data.</text>
</comment>
<dbReference type="Proteomes" id="UP000621454">
    <property type="component" value="Unassembled WGS sequence"/>
</dbReference>
<keyword evidence="1" id="KW-0812">Transmembrane</keyword>
<feature type="transmembrane region" description="Helical" evidence="1">
    <location>
        <begin position="14"/>
        <end position="37"/>
    </location>
</feature>
<accession>A0A916SX32</accession>
<name>A0A916SX32_9ACTN</name>
<keyword evidence="1" id="KW-0472">Membrane</keyword>
<organism evidence="2 3">
    <name type="scientific">Gordonia jinhuaensis</name>
    <dbReference type="NCBI Taxonomy" id="1517702"/>
    <lineage>
        <taxon>Bacteria</taxon>
        <taxon>Bacillati</taxon>
        <taxon>Actinomycetota</taxon>
        <taxon>Actinomycetes</taxon>
        <taxon>Mycobacteriales</taxon>
        <taxon>Gordoniaceae</taxon>
        <taxon>Gordonia</taxon>
    </lineage>
</organism>
<proteinExistence type="predicted"/>
<evidence type="ECO:0008006" key="4">
    <source>
        <dbReference type="Google" id="ProtNLM"/>
    </source>
</evidence>
<evidence type="ECO:0000256" key="1">
    <source>
        <dbReference type="SAM" id="Phobius"/>
    </source>
</evidence>
<keyword evidence="1" id="KW-1133">Transmembrane helix</keyword>
<dbReference type="AlphaFoldDB" id="A0A916SX32"/>
<dbReference type="Pfam" id="PF14030">
    <property type="entry name" value="DUF4245"/>
    <property type="match status" value="1"/>
</dbReference>
<reference evidence="2" key="2">
    <citation type="submission" date="2020-09" db="EMBL/GenBank/DDBJ databases">
        <authorList>
            <person name="Sun Q."/>
            <person name="Zhou Y."/>
        </authorList>
    </citation>
    <scope>NUCLEOTIDE SEQUENCE</scope>
    <source>
        <strain evidence="2">CGMCC 1.12827</strain>
    </source>
</reference>
<dbReference type="EMBL" id="BMGC01000001">
    <property type="protein sequence ID" value="GGB17675.1"/>
    <property type="molecule type" value="Genomic_DNA"/>
</dbReference>
<gene>
    <name evidence="2" type="ORF">GCM10011489_02200</name>
</gene>
<protein>
    <recommendedName>
        <fullName evidence="4">DUF4245 domain-containing protein</fullName>
    </recommendedName>
</protein>
<dbReference type="InterPro" id="IPR025339">
    <property type="entry name" value="DUF4245"/>
</dbReference>